<evidence type="ECO:0000313" key="2">
    <source>
        <dbReference type="Proteomes" id="UP001320706"/>
    </source>
</evidence>
<comment type="caution">
    <text evidence="1">The sequence shown here is derived from an EMBL/GenBank/DDBJ whole genome shotgun (WGS) entry which is preliminary data.</text>
</comment>
<proteinExistence type="predicted"/>
<reference evidence="1" key="1">
    <citation type="submission" date="2024-02" db="EMBL/GenBank/DDBJ databases">
        <title>Metagenome Assembled Genome of Zalaria obscura JY119.</title>
        <authorList>
            <person name="Vighnesh L."/>
            <person name="Jagadeeshwari U."/>
            <person name="Venkata Ramana C."/>
            <person name="Sasikala C."/>
        </authorList>
    </citation>
    <scope>NUCLEOTIDE SEQUENCE</scope>
    <source>
        <strain evidence="1">JY119</strain>
    </source>
</reference>
<protein>
    <submittedName>
        <fullName evidence="1">Uncharacterized protein</fullName>
    </submittedName>
</protein>
<evidence type="ECO:0000313" key="1">
    <source>
        <dbReference type="EMBL" id="KAK8192484.1"/>
    </source>
</evidence>
<organism evidence="1 2">
    <name type="scientific">Zalaria obscura</name>
    <dbReference type="NCBI Taxonomy" id="2024903"/>
    <lineage>
        <taxon>Eukaryota</taxon>
        <taxon>Fungi</taxon>
        <taxon>Dikarya</taxon>
        <taxon>Ascomycota</taxon>
        <taxon>Pezizomycotina</taxon>
        <taxon>Dothideomycetes</taxon>
        <taxon>Dothideomycetidae</taxon>
        <taxon>Dothideales</taxon>
        <taxon>Zalariaceae</taxon>
        <taxon>Zalaria</taxon>
    </lineage>
</organism>
<keyword evidence="2" id="KW-1185">Reference proteome</keyword>
<name>A0ACC3S2C7_9PEZI</name>
<dbReference type="Proteomes" id="UP001320706">
    <property type="component" value="Unassembled WGS sequence"/>
</dbReference>
<gene>
    <name evidence="1" type="ORF">M8818_007652</name>
</gene>
<accession>A0ACC3S2C7</accession>
<dbReference type="EMBL" id="JAMKPW020000044">
    <property type="protein sequence ID" value="KAK8192484.1"/>
    <property type="molecule type" value="Genomic_DNA"/>
</dbReference>
<sequence>MSRAPPDLGTLRLDDSVDEGLWDSPDPAKSSRKPNGSTQQHESRHSSEEVREAALRKELETVRGVNKVIEGVIESLEKAKGNMDTVHRTVNSASTLLNTWTRILSQTEHNQRLLLNPQWQGATQDLEDAENEVVQRQQAAERRAAEEQRMREEAARRKEEEEMRRAVAPSTTRPVRGTRGRVRGTGLGRGASSTAAPAGYVGVGGQGGRGTITSTTRAGSGIGRGVGAAARGRGRGTT</sequence>